<keyword evidence="2" id="KW-1185">Reference proteome</keyword>
<dbReference type="EMBL" id="CP042425">
    <property type="protein sequence ID" value="QEL13742.1"/>
    <property type="molecule type" value="Genomic_DNA"/>
</dbReference>
<sequence>MKRIAFDLDETLGVPLISGSLIVGWQLRPGCPELLDRLKAQATLLLWSVSPRRYVEKALTFGLRPWFAESYSWDELPIPWKDVRQLRADFLIDDSPHHRTAAEGVGLGSAYIVVPAYGSPEDIADPFAWAALVEATVLSSDR</sequence>
<evidence type="ECO:0000313" key="2">
    <source>
        <dbReference type="Proteomes" id="UP000324974"/>
    </source>
</evidence>
<dbReference type="SUPFAM" id="SSF56784">
    <property type="entry name" value="HAD-like"/>
    <property type="match status" value="1"/>
</dbReference>
<dbReference type="Proteomes" id="UP000324974">
    <property type="component" value="Chromosome"/>
</dbReference>
<gene>
    <name evidence="1" type="ORF">PX52LOC_00600</name>
</gene>
<name>A0A5C1A7D1_9BACT</name>
<protein>
    <recommendedName>
        <fullName evidence="3">FCP1 homology domain-containing protein</fullName>
    </recommendedName>
</protein>
<dbReference type="KEGG" id="lrs:PX52LOC_00600"/>
<accession>A0A5C1A7D1</accession>
<dbReference type="InterPro" id="IPR036412">
    <property type="entry name" value="HAD-like_sf"/>
</dbReference>
<evidence type="ECO:0008006" key="3">
    <source>
        <dbReference type="Google" id="ProtNLM"/>
    </source>
</evidence>
<evidence type="ECO:0000313" key="1">
    <source>
        <dbReference type="EMBL" id="QEL13742.1"/>
    </source>
</evidence>
<proteinExistence type="predicted"/>
<dbReference type="RefSeq" id="WP_149108688.1">
    <property type="nucleotide sequence ID" value="NZ_CP042425.1"/>
</dbReference>
<organism evidence="1 2">
    <name type="scientific">Limnoglobus roseus</name>
    <dbReference type="NCBI Taxonomy" id="2598579"/>
    <lineage>
        <taxon>Bacteria</taxon>
        <taxon>Pseudomonadati</taxon>
        <taxon>Planctomycetota</taxon>
        <taxon>Planctomycetia</taxon>
        <taxon>Gemmatales</taxon>
        <taxon>Gemmataceae</taxon>
        <taxon>Limnoglobus</taxon>
    </lineage>
</organism>
<dbReference type="AlphaFoldDB" id="A0A5C1A7D1"/>
<dbReference type="OrthoDB" id="9553576at2"/>
<reference evidence="2" key="1">
    <citation type="submission" date="2019-08" db="EMBL/GenBank/DDBJ databases">
        <title>Limnoglobus roseus gen. nov., sp. nov., a novel freshwater planctomycete with a giant genome from the family Gemmataceae.</title>
        <authorList>
            <person name="Kulichevskaya I.S."/>
            <person name="Naumoff D.G."/>
            <person name="Miroshnikov K."/>
            <person name="Ivanova A."/>
            <person name="Philippov D.A."/>
            <person name="Hakobyan A."/>
            <person name="Rijpstra I.C."/>
            <person name="Sinninghe Damste J.S."/>
            <person name="Liesack W."/>
            <person name="Dedysh S.N."/>
        </authorList>
    </citation>
    <scope>NUCLEOTIDE SEQUENCE [LARGE SCALE GENOMIC DNA]</scope>
    <source>
        <strain evidence="2">PX52</strain>
    </source>
</reference>